<dbReference type="AlphaFoldDB" id="A0A1I7Z9Y1"/>
<feature type="signal peptide" evidence="1">
    <location>
        <begin position="1"/>
        <end position="20"/>
    </location>
</feature>
<feature type="chain" id="PRO_5009313171" evidence="1">
    <location>
        <begin position="21"/>
        <end position="216"/>
    </location>
</feature>
<name>A0A1I7Z9Y1_9BILA</name>
<evidence type="ECO:0000313" key="4">
    <source>
        <dbReference type="WBParaSite" id="L893_g24247.t1"/>
    </source>
</evidence>
<dbReference type="WBParaSite" id="L893_g24247.t1">
    <property type="protein sequence ID" value="L893_g24247.t1"/>
    <property type="gene ID" value="L893_g24247"/>
</dbReference>
<accession>A0A1I7Z9Y1</accession>
<dbReference type="Pfam" id="PF23626">
    <property type="entry name" value="CCD_aECM"/>
    <property type="match status" value="1"/>
</dbReference>
<proteinExistence type="predicted"/>
<reference evidence="4" key="1">
    <citation type="submission" date="2016-11" db="UniProtKB">
        <authorList>
            <consortium name="WormBaseParasite"/>
        </authorList>
    </citation>
    <scope>IDENTIFICATION</scope>
</reference>
<evidence type="ECO:0000259" key="2">
    <source>
        <dbReference type="Pfam" id="PF23626"/>
    </source>
</evidence>
<evidence type="ECO:0000256" key="1">
    <source>
        <dbReference type="SAM" id="SignalP"/>
    </source>
</evidence>
<feature type="domain" description="aECM cysteine-cradle" evidence="2">
    <location>
        <begin position="23"/>
        <end position="75"/>
    </location>
</feature>
<sequence length="216" mass="24449">MKVVLVVTLLAATLHCPVECVPTPQMCQAFAQFASKWNPLPETLQAWAKDNCDKIQPRPKGMTCEDIERFVADCNYGAGGPTAGASQNQQLALSNRALNEEYYQVKDHISRGVYVNDFDGRRDSMRRLENEYRWIHGGHYPFDRADNVVNIGLQQTSLPTCLHDLFFCVRAQMAQQQANQANANLTPRKTLESIGAATRRAKRSMRFLNSVWQQTQ</sequence>
<keyword evidence="3" id="KW-1185">Reference proteome</keyword>
<dbReference type="InterPro" id="IPR055352">
    <property type="entry name" value="CCD_aECM"/>
</dbReference>
<protein>
    <submittedName>
        <fullName evidence="4">SCP domain-containing protein</fullName>
    </submittedName>
</protein>
<organism evidence="3 4">
    <name type="scientific">Steinernema glaseri</name>
    <dbReference type="NCBI Taxonomy" id="37863"/>
    <lineage>
        <taxon>Eukaryota</taxon>
        <taxon>Metazoa</taxon>
        <taxon>Ecdysozoa</taxon>
        <taxon>Nematoda</taxon>
        <taxon>Chromadorea</taxon>
        <taxon>Rhabditida</taxon>
        <taxon>Tylenchina</taxon>
        <taxon>Panagrolaimomorpha</taxon>
        <taxon>Strongyloidoidea</taxon>
        <taxon>Steinernematidae</taxon>
        <taxon>Steinernema</taxon>
    </lineage>
</organism>
<evidence type="ECO:0000313" key="3">
    <source>
        <dbReference type="Proteomes" id="UP000095287"/>
    </source>
</evidence>
<keyword evidence="1" id="KW-0732">Signal</keyword>
<dbReference type="Proteomes" id="UP000095287">
    <property type="component" value="Unplaced"/>
</dbReference>